<keyword evidence="4" id="KW-0143">Chaperone</keyword>
<dbReference type="Proteomes" id="UP000193484">
    <property type="component" value="Unassembled WGS sequence"/>
</dbReference>
<keyword evidence="3" id="KW-0963">Cytoplasm</keyword>
<dbReference type="GO" id="GO:0005737">
    <property type="term" value="C:cytoplasm"/>
    <property type="evidence" value="ECO:0007669"/>
    <property type="project" value="UniProtKB-SubCell"/>
</dbReference>
<evidence type="ECO:0008006" key="7">
    <source>
        <dbReference type="Google" id="ProtNLM"/>
    </source>
</evidence>
<evidence type="ECO:0000256" key="3">
    <source>
        <dbReference type="ARBA" id="ARBA00022490"/>
    </source>
</evidence>
<comment type="caution">
    <text evidence="5">The sequence shown here is derived from an EMBL/GenBank/DDBJ whole genome shotgun (WGS) entry which is preliminary data.</text>
</comment>
<reference evidence="5 6" key="1">
    <citation type="submission" date="2016-01" db="EMBL/GenBank/DDBJ databases">
        <title>The new phylogeny of the genus Mycobacterium.</title>
        <authorList>
            <person name="Tarcisio F."/>
            <person name="Conor M."/>
            <person name="Antonella G."/>
            <person name="Elisabetta G."/>
            <person name="Giulia F.S."/>
            <person name="Sara T."/>
            <person name="Anna F."/>
            <person name="Clotilde B."/>
            <person name="Roberto B."/>
            <person name="Veronica D.S."/>
            <person name="Fabio R."/>
            <person name="Monica P."/>
            <person name="Olivier J."/>
            <person name="Enrico T."/>
            <person name="Nicola S."/>
        </authorList>
    </citation>
    <scope>NUCLEOTIDE SEQUENCE [LARGE SCALE GENOMIC DNA]</scope>
    <source>
        <strain evidence="5 6">DSM 44179</strain>
    </source>
</reference>
<keyword evidence="6" id="KW-1185">Reference proteome</keyword>
<protein>
    <recommendedName>
        <fullName evidence="7">ESX secretion-associated protein EspG</fullName>
    </recommendedName>
</protein>
<dbReference type="Pfam" id="PF14011">
    <property type="entry name" value="ESX-1_EspG"/>
    <property type="match status" value="1"/>
</dbReference>
<organism evidence="5 6">
    <name type="scientific">Mycolicibacterium fallax</name>
    <name type="common">Mycobacterium fallax</name>
    <dbReference type="NCBI Taxonomy" id="1793"/>
    <lineage>
        <taxon>Bacteria</taxon>
        <taxon>Bacillati</taxon>
        <taxon>Actinomycetota</taxon>
        <taxon>Actinomycetes</taxon>
        <taxon>Mycobacteriales</taxon>
        <taxon>Mycobacteriaceae</taxon>
        <taxon>Mycolicibacterium</taxon>
    </lineage>
</organism>
<evidence type="ECO:0000256" key="1">
    <source>
        <dbReference type="ARBA" id="ARBA00004496"/>
    </source>
</evidence>
<evidence type="ECO:0000313" key="6">
    <source>
        <dbReference type="Proteomes" id="UP000193484"/>
    </source>
</evidence>
<dbReference type="InterPro" id="IPR025734">
    <property type="entry name" value="EspG"/>
</dbReference>
<name>A0A1X1RK30_MYCFA</name>
<comment type="subcellular location">
    <subcellularLocation>
        <location evidence="1">Cytoplasm</location>
    </subcellularLocation>
</comment>
<accession>A0A1X1RK30</accession>
<dbReference type="RefSeq" id="WP_085092748.1">
    <property type="nucleotide sequence ID" value="NZ_JACKRW010000404.1"/>
</dbReference>
<proteinExistence type="inferred from homology"/>
<dbReference type="STRING" id="1793.AWC04_02440"/>
<evidence type="ECO:0000256" key="4">
    <source>
        <dbReference type="ARBA" id="ARBA00023186"/>
    </source>
</evidence>
<dbReference type="EMBL" id="LQOJ01000017">
    <property type="protein sequence ID" value="ORV08028.1"/>
    <property type="molecule type" value="Genomic_DNA"/>
</dbReference>
<dbReference type="AlphaFoldDB" id="A0A1X1RK30"/>
<evidence type="ECO:0000313" key="5">
    <source>
        <dbReference type="EMBL" id="ORV08028.1"/>
    </source>
</evidence>
<evidence type="ECO:0000256" key="2">
    <source>
        <dbReference type="ARBA" id="ARBA00006411"/>
    </source>
</evidence>
<gene>
    <name evidence="5" type="ORF">AWC04_02440</name>
</gene>
<sequence length="292" mass="30787">MKRPVFATRPEPAHSGPRPVEALSITCEGLWLLQALCGVETLPSNLVLRPYISEIPAPTSHPGLAVLREAGVVVTDEHGSDAVHPQVALWLEALGAPDVVLCAMVTRGLADLRVAIARRGTLTVSAARFDDEVTIEEVGSVGSMRGLLTRLLPMCGPECAPAEFEPIVVPSAALLDGLAQIVRGDQTPAVALRSLGLDPQQRRVVTAAADEPEMQLSIAVVRHDSDGDHVGVAAVSVTDTHEGRVVTGPVRSEDGSWWTMVTPGTPAAGGRALETLLATVGLGSWGEHRRYP</sequence>
<comment type="similarity">
    <text evidence="2">Belongs to the EspG family.</text>
</comment>